<accession>A0A318SJ27</accession>
<dbReference type="SMART" id="SM00054">
    <property type="entry name" value="EFh"/>
    <property type="match status" value="1"/>
</dbReference>
<dbReference type="Gene3D" id="1.10.238.10">
    <property type="entry name" value="EF-hand"/>
    <property type="match status" value="1"/>
</dbReference>
<feature type="region of interest" description="Disordered" evidence="1">
    <location>
        <begin position="31"/>
        <end position="59"/>
    </location>
</feature>
<evidence type="ECO:0000256" key="2">
    <source>
        <dbReference type="SAM" id="SignalP"/>
    </source>
</evidence>
<evidence type="ECO:0000313" key="4">
    <source>
        <dbReference type="EMBL" id="PYE75994.1"/>
    </source>
</evidence>
<dbReference type="RefSeq" id="WP_110466152.1">
    <property type="nucleotide sequence ID" value="NZ_JAMOFZ010000017.1"/>
</dbReference>
<gene>
    <name evidence="4" type="ORF">DFQ15_11727</name>
</gene>
<evidence type="ECO:0000259" key="3">
    <source>
        <dbReference type="PROSITE" id="PS50222"/>
    </source>
</evidence>
<dbReference type="GO" id="GO:0005509">
    <property type="term" value="F:calcium ion binding"/>
    <property type="evidence" value="ECO:0007669"/>
    <property type="project" value="InterPro"/>
</dbReference>
<comment type="caution">
    <text evidence="4">The sequence shown here is derived from an EMBL/GenBank/DDBJ whole genome shotgun (WGS) entry which is preliminary data.</text>
</comment>
<keyword evidence="5" id="KW-1185">Reference proteome</keyword>
<dbReference type="InterPro" id="IPR002048">
    <property type="entry name" value="EF_hand_dom"/>
</dbReference>
<dbReference type="CDD" id="cd00051">
    <property type="entry name" value="EFh"/>
    <property type="match status" value="1"/>
</dbReference>
<sequence>MPFSALARRPVPATCALAALLTALAFAGPTAAQTGGAQPRQAAPQTATTPEKAATEGTKGEVLAAKQFKWLDTDGDGFLTQSEVALFPRLRDNFEAADTNRDGKVSFEEIRVFAQKHRAERDRARQAPAAVGNAAPTAPAAATAAAPRGEPAAAAPAAAAAAAQVAPAVAPTDRPSW</sequence>
<evidence type="ECO:0000256" key="1">
    <source>
        <dbReference type="SAM" id="MobiDB-lite"/>
    </source>
</evidence>
<keyword evidence="2" id="KW-0732">Signal</keyword>
<feature type="chain" id="PRO_5016451623" evidence="2">
    <location>
        <begin position="28"/>
        <end position="177"/>
    </location>
</feature>
<dbReference type="AlphaFoldDB" id="A0A318SJ27"/>
<feature type="signal peptide" evidence="2">
    <location>
        <begin position="1"/>
        <end position="27"/>
    </location>
</feature>
<feature type="compositionally biased region" description="Low complexity" evidence="1">
    <location>
        <begin position="31"/>
        <end position="57"/>
    </location>
</feature>
<protein>
    <submittedName>
        <fullName evidence="4">EF hand domain-containing protein</fullName>
    </submittedName>
</protein>
<dbReference type="EMBL" id="QJTC01000017">
    <property type="protein sequence ID" value="PYE75994.1"/>
    <property type="molecule type" value="Genomic_DNA"/>
</dbReference>
<feature type="region of interest" description="Disordered" evidence="1">
    <location>
        <begin position="118"/>
        <end position="160"/>
    </location>
</feature>
<dbReference type="InterPro" id="IPR011992">
    <property type="entry name" value="EF-hand-dom_pair"/>
</dbReference>
<proteinExistence type="predicted"/>
<dbReference type="PROSITE" id="PS00018">
    <property type="entry name" value="EF_HAND_1"/>
    <property type="match status" value="1"/>
</dbReference>
<dbReference type="Proteomes" id="UP000247540">
    <property type="component" value="Unassembled WGS sequence"/>
</dbReference>
<feature type="domain" description="EF-hand" evidence="3">
    <location>
        <begin position="85"/>
        <end position="120"/>
    </location>
</feature>
<dbReference type="Pfam" id="PF13202">
    <property type="entry name" value="EF-hand_5"/>
    <property type="match status" value="2"/>
</dbReference>
<name>A0A318SJ27_9BURK</name>
<dbReference type="OrthoDB" id="5461251at2"/>
<dbReference type="InterPro" id="IPR018247">
    <property type="entry name" value="EF_Hand_1_Ca_BS"/>
</dbReference>
<dbReference type="PROSITE" id="PS50222">
    <property type="entry name" value="EF_HAND_2"/>
    <property type="match status" value="1"/>
</dbReference>
<dbReference type="SUPFAM" id="SSF47473">
    <property type="entry name" value="EF-hand"/>
    <property type="match status" value="1"/>
</dbReference>
<feature type="compositionally biased region" description="Low complexity" evidence="1">
    <location>
        <begin position="126"/>
        <end position="160"/>
    </location>
</feature>
<evidence type="ECO:0000313" key="5">
    <source>
        <dbReference type="Proteomes" id="UP000247540"/>
    </source>
</evidence>
<organism evidence="4 5">
    <name type="scientific">Xylophilus ampelinus</name>
    <dbReference type="NCBI Taxonomy" id="54067"/>
    <lineage>
        <taxon>Bacteria</taxon>
        <taxon>Pseudomonadati</taxon>
        <taxon>Pseudomonadota</taxon>
        <taxon>Betaproteobacteria</taxon>
        <taxon>Burkholderiales</taxon>
        <taxon>Xylophilus</taxon>
    </lineage>
</organism>
<reference evidence="4 5" key="1">
    <citation type="submission" date="2018-06" db="EMBL/GenBank/DDBJ databases">
        <title>Genomic Encyclopedia of Type Strains, Phase III (KMG-III): the genomes of soil and plant-associated and newly described type strains.</title>
        <authorList>
            <person name="Whitman W."/>
        </authorList>
    </citation>
    <scope>NUCLEOTIDE SEQUENCE [LARGE SCALE GENOMIC DNA]</scope>
    <source>
        <strain evidence="4 5">CECT 7646</strain>
    </source>
</reference>